<evidence type="ECO:0000256" key="4">
    <source>
        <dbReference type="ARBA" id="ARBA00022519"/>
    </source>
</evidence>
<evidence type="ECO:0000256" key="11">
    <source>
        <dbReference type="ARBA" id="ARBA00044190"/>
    </source>
</evidence>
<dbReference type="PANTHER" id="PTHR30160:SF19">
    <property type="entry name" value="LIPOPOLYSACCHARIDE HEPTOSYLTRANSFERASE 1"/>
    <property type="match status" value="1"/>
</dbReference>
<evidence type="ECO:0000313" key="15">
    <source>
        <dbReference type="Proteomes" id="UP000297839"/>
    </source>
</evidence>
<keyword evidence="3" id="KW-1003">Cell membrane</keyword>
<evidence type="ECO:0000256" key="8">
    <source>
        <dbReference type="ARBA" id="ARBA00023136"/>
    </source>
</evidence>
<comment type="similarity">
    <text evidence="9">Belongs to the glycosyltransferase 9 family.</text>
</comment>
<dbReference type="PANTHER" id="PTHR30160">
    <property type="entry name" value="TETRAACYLDISACCHARIDE 4'-KINASE-RELATED"/>
    <property type="match status" value="1"/>
</dbReference>
<dbReference type="Proteomes" id="UP000297839">
    <property type="component" value="Unassembled WGS sequence"/>
</dbReference>
<comment type="subcellular location">
    <subcellularLocation>
        <location evidence="1">Cell inner membrane</location>
        <topology evidence="1">Peripheral membrane protein</topology>
        <orientation evidence="1">Cytoplasmic side</orientation>
    </subcellularLocation>
</comment>
<keyword evidence="15" id="KW-1185">Reference proteome</keyword>
<keyword evidence="5" id="KW-0328">Glycosyltransferase</keyword>
<proteinExistence type="inferred from homology"/>
<dbReference type="InterPro" id="IPR011908">
    <property type="entry name" value="LipoPS_heptosylTferase-I"/>
</dbReference>
<evidence type="ECO:0000256" key="9">
    <source>
        <dbReference type="ARBA" id="ARBA00043995"/>
    </source>
</evidence>
<dbReference type="AlphaFoldDB" id="A0A4Z0BQ98"/>
<reference evidence="14 15" key="1">
    <citation type="submission" date="2019-03" db="EMBL/GenBank/DDBJ databases">
        <title>Ramlibacter sp. 18x22-1, whole genome shotgun sequence.</title>
        <authorList>
            <person name="Zhang X."/>
            <person name="Feng G."/>
            <person name="Zhu H."/>
        </authorList>
    </citation>
    <scope>NUCLEOTIDE SEQUENCE [LARGE SCALE GENOMIC DNA]</scope>
    <source>
        <strain evidence="14 15">18x22-1</strain>
    </source>
</reference>
<dbReference type="Pfam" id="PF01075">
    <property type="entry name" value="Glyco_transf_9"/>
    <property type="match status" value="1"/>
</dbReference>
<name>A0A4Z0BQ98_9BURK</name>
<dbReference type="InterPro" id="IPR051199">
    <property type="entry name" value="LPS_LOS_Heptosyltrfase"/>
</dbReference>
<dbReference type="NCBIfam" id="TIGR02193">
    <property type="entry name" value="heptsyl_trn_I"/>
    <property type="match status" value="1"/>
</dbReference>
<organism evidence="14 15">
    <name type="scientific">Ramlibacter humi</name>
    <dbReference type="NCBI Taxonomy" id="2530451"/>
    <lineage>
        <taxon>Bacteria</taxon>
        <taxon>Pseudomonadati</taxon>
        <taxon>Pseudomonadota</taxon>
        <taxon>Betaproteobacteria</taxon>
        <taxon>Burkholderiales</taxon>
        <taxon>Comamonadaceae</taxon>
        <taxon>Ramlibacter</taxon>
    </lineage>
</organism>
<dbReference type="Gene3D" id="3.40.50.2000">
    <property type="entry name" value="Glycogen Phosphorylase B"/>
    <property type="match status" value="2"/>
</dbReference>
<dbReference type="GO" id="GO:0009244">
    <property type="term" value="P:lipopolysaccharide core region biosynthetic process"/>
    <property type="evidence" value="ECO:0007669"/>
    <property type="project" value="InterPro"/>
</dbReference>
<keyword evidence="4" id="KW-0997">Cell inner membrane</keyword>
<dbReference type="GO" id="GO:0005886">
    <property type="term" value="C:plasma membrane"/>
    <property type="evidence" value="ECO:0007669"/>
    <property type="project" value="UniProtKB-SubCell"/>
</dbReference>
<gene>
    <name evidence="14" type="primary">waaC</name>
    <name evidence="14" type="ORF">EZ216_13760</name>
</gene>
<dbReference type="OrthoDB" id="9767552at2"/>
<keyword evidence="7" id="KW-0448">Lipopolysaccharide biosynthesis</keyword>
<dbReference type="RefSeq" id="WP_135250356.1">
    <property type="nucleotide sequence ID" value="NZ_SMLK01000004.1"/>
</dbReference>
<evidence type="ECO:0000256" key="10">
    <source>
        <dbReference type="ARBA" id="ARBA00044041"/>
    </source>
</evidence>
<dbReference type="EC" id="2.4.99.23" evidence="10"/>
<accession>A0A4Z0BQ98</accession>
<dbReference type="EMBL" id="SMLK01000004">
    <property type="protein sequence ID" value="TFZ00169.1"/>
    <property type="molecule type" value="Genomic_DNA"/>
</dbReference>
<keyword evidence="8" id="KW-0472">Membrane</keyword>
<evidence type="ECO:0000256" key="3">
    <source>
        <dbReference type="ARBA" id="ARBA00022475"/>
    </source>
</evidence>
<evidence type="ECO:0000256" key="7">
    <source>
        <dbReference type="ARBA" id="ARBA00022985"/>
    </source>
</evidence>
<dbReference type="CDD" id="cd03789">
    <property type="entry name" value="GT9_LPS_heptosyltransferase"/>
    <property type="match status" value="1"/>
</dbReference>
<dbReference type="GO" id="GO:0008713">
    <property type="term" value="F:ADP-heptose-lipopolysaccharide heptosyltransferase activity"/>
    <property type="evidence" value="ECO:0007669"/>
    <property type="project" value="TreeGrafter"/>
</dbReference>
<evidence type="ECO:0000256" key="5">
    <source>
        <dbReference type="ARBA" id="ARBA00022676"/>
    </source>
</evidence>
<evidence type="ECO:0000256" key="13">
    <source>
        <dbReference type="ARBA" id="ARBA00049201"/>
    </source>
</evidence>
<evidence type="ECO:0000313" key="14">
    <source>
        <dbReference type="EMBL" id="TFZ00169.1"/>
    </source>
</evidence>
<dbReference type="GO" id="GO:0005829">
    <property type="term" value="C:cytosol"/>
    <property type="evidence" value="ECO:0007669"/>
    <property type="project" value="TreeGrafter"/>
</dbReference>
<dbReference type="InterPro" id="IPR002201">
    <property type="entry name" value="Glyco_trans_9"/>
</dbReference>
<evidence type="ECO:0000256" key="6">
    <source>
        <dbReference type="ARBA" id="ARBA00022679"/>
    </source>
</evidence>
<keyword evidence="6 14" id="KW-0808">Transferase</keyword>
<comment type="pathway">
    <text evidence="2">Bacterial outer membrane biogenesis; LPS core biosynthesis.</text>
</comment>
<protein>
    <recommendedName>
        <fullName evidence="11">Lipopolysaccharide heptosyltransferase 1</fullName>
        <ecNumber evidence="10">2.4.99.23</ecNumber>
    </recommendedName>
    <alternativeName>
        <fullName evidence="12">ADP-heptose:lipopolysaccharide heptosyltransferase I</fullName>
    </alternativeName>
</protein>
<dbReference type="SUPFAM" id="SSF53756">
    <property type="entry name" value="UDP-Glycosyltransferase/glycogen phosphorylase"/>
    <property type="match status" value="1"/>
</dbReference>
<comment type="caution">
    <text evidence="14">The sequence shown here is derived from an EMBL/GenBank/DDBJ whole genome shotgun (WGS) entry which is preliminary data.</text>
</comment>
<sequence>MNLLIIKLSSLGDVVHTLPAVQDLRRARPGVRIDWVVERGFVPLVQRCEGVQRAIPVELRRWTRAPLSRDTRHAWRAFREDLRTTAYDAVIDLQGLTKSALVAHTARLAPPGKRYALANRTEGSSYEAPTRWVADIAVAVPTRMHAVERSREMCARALGYAVPAGLQWGLRAQRTQEDGRCVAFVHGSSREDKCWPVERWIALGRTLASEGLSIVLPHGSDAERERAEAIATGIGAAARVWPRLDLGALTDRLAGCEGVIGVDSGLSHIAVALGLPHVQVYNFDTAWRTGPEVPGVPANPRQRSVHGSPSPTLEAVLTAWRAVASA</sequence>
<evidence type="ECO:0000256" key="2">
    <source>
        <dbReference type="ARBA" id="ARBA00004713"/>
    </source>
</evidence>
<comment type="catalytic activity">
    <reaction evidence="13">
        <text>an alpha-Kdo-(2-&gt;4)-alpha-Kdo-(2-&gt;6)-lipid A + ADP-L-glycero-beta-D-manno-heptose = an L-alpha-D-Hep-(1-&gt;5)-[alpha-Kdo-(2-&gt;4)]-alpha-Kdo-(2-&gt;6)-lipid A + ADP + H(+)</text>
        <dbReference type="Rhea" id="RHEA:74067"/>
        <dbReference type="ChEBI" id="CHEBI:15378"/>
        <dbReference type="ChEBI" id="CHEBI:61506"/>
        <dbReference type="ChEBI" id="CHEBI:176431"/>
        <dbReference type="ChEBI" id="CHEBI:193068"/>
        <dbReference type="ChEBI" id="CHEBI:456216"/>
        <dbReference type="EC" id="2.4.99.23"/>
    </reaction>
</comment>
<evidence type="ECO:0000256" key="12">
    <source>
        <dbReference type="ARBA" id="ARBA00044330"/>
    </source>
</evidence>
<evidence type="ECO:0000256" key="1">
    <source>
        <dbReference type="ARBA" id="ARBA00004515"/>
    </source>
</evidence>